<dbReference type="AlphaFoldDB" id="A0A380CEZ9"/>
<dbReference type="Proteomes" id="UP000254893">
    <property type="component" value="Unassembled WGS sequence"/>
</dbReference>
<evidence type="ECO:0000313" key="2">
    <source>
        <dbReference type="EMBL" id="SUJ19426.1"/>
    </source>
</evidence>
<reference evidence="2 3" key="1">
    <citation type="submission" date="2018-06" db="EMBL/GenBank/DDBJ databases">
        <authorList>
            <consortium name="Pathogen Informatics"/>
            <person name="Doyle S."/>
        </authorList>
    </citation>
    <scope>NUCLEOTIDE SEQUENCE [LARGE SCALE GENOMIC DNA]</scope>
    <source>
        <strain evidence="2 3">NCTC11388</strain>
    </source>
</reference>
<dbReference type="RefSeq" id="WP_115170628.1">
    <property type="nucleotide sequence ID" value="NZ_UGYW01000002.1"/>
</dbReference>
<name>A0A380CEZ9_SPHSI</name>
<dbReference type="InterPro" id="IPR011009">
    <property type="entry name" value="Kinase-like_dom_sf"/>
</dbReference>
<keyword evidence="2" id="KW-0418">Kinase</keyword>
<dbReference type="EMBL" id="UGYW01000002">
    <property type="protein sequence ID" value="SUJ19426.1"/>
    <property type="molecule type" value="Genomic_DNA"/>
</dbReference>
<dbReference type="PROSITE" id="PS50011">
    <property type="entry name" value="PROTEIN_KINASE_DOM"/>
    <property type="match status" value="1"/>
</dbReference>
<dbReference type="GO" id="GO:0005524">
    <property type="term" value="F:ATP binding"/>
    <property type="evidence" value="ECO:0007669"/>
    <property type="project" value="InterPro"/>
</dbReference>
<protein>
    <submittedName>
        <fullName evidence="2">Uncharacterized protein with protein kinase and helix-hairpin-helix DNA-binding domains</fullName>
    </submittedName>
</protein>
<feature type="domain" description="Protein kinase" evidence="1">
    <location>
        <begin position="1"/>
        <end position="355"/>
    </location>
</feature>
<proteinExistence type="predicted"/>
<evidence type="ECO:0000259" key="1">
    <source>
        <dbReference type="PROSITE" id="PS50011"/>
    </source>
</evidence>
<dbReference type="InterPro" id="IPR000719">
    <property type="entry name" value="Prot_kinase_dom"/>
</dbReference>
<dbReference type="SUPFAM" id="SSF56112">
    <property type="entry name" value="Protein kinase-like (PK-like)"/>
    <property type="match status" value="1"/>
</dbReference>
<dbReference type="Gene3D" id="1.10.510.10">
    <property type="entry name" value="Transferase(Phosphotransferase) domain 1"/>
    <property type="match status" value="1"/>
</dbReference>
<dbReference type="GO" id="GO:0003677">
    <property type="term" value="F:DNA binding"/>
    <property type="evidence" value="ECO:0007669"/>
    <property type="project" value="UniProtKB-KW"/>
</dbReference>
<keyword evidence="2" id="KW-0238">DNA-binding</keyword>
<organism evidence="2 3">
    <name type="scientific">Sphingobacterium spiritivorum</name>
    <name type="common">Flavobacterium spiritivorum</name>
    <dbReference type="NCBI Taxonomy" id="258"/>
    <lineage>
        <taxon>Bacteria</taxon>
        <taxon>Pseudomonadati</taxon>
        <taxon>Bacteroidota</taxon>
        <taxon>Sphingobacteriia</taxon>
        <taxon>Sphingobacteriales</taxon>
        <taxon>Sphingobacteriaceae</taxon>
        <taxon>Sphingobacterium</taxon>
    </lineage>
</organism>
<dbReference type="Pfam" id="PF00069">
    <property type="entry name" value="Pkinase"/>
    <property type="match status" value="1"/>
</dbReference>
<sequence length="508" mass="58508">MSTKTVQSIITQGKTYQYIDNGEPKQGGMKDVYFSPDKKYVVAFYRTPQDYNARERLKRIATQYFDSFFTREPLSGAFYKELYSWPTDVVQEGNRTGIIVPFYSKNFFFKKGYLHNNLLKGGEKEGKWFASAKFRAAQSGTKLDPSELGNWLSYFQVCVNIARGVKRLHSAGLAHSDLSYKNVLIDPVSKTAAIIDIDGLVVPGLFPPDVIGTADFIAPEVLATKHLDKNDPNRKLPNRLTDLHALAVLIYMYLLYRHPLRGGNYFGPVDTEKEEDLLMGERALFVEHPSDNSNRNFKREYGHNMQKFAPWTDLQKTPYTITGPYLKELFEQVFIKGLHHPMERPPAEAWEQALIKTNDLKLECSNTTCEQKWFIYNNSNNTCCPFCGTRYKNSIPVLDFYYQFKPNVWKPENQRLVIYDNSTLHQWHSNRNIIRNEKLTTADKKPVGYFAYYNAKWVFVNQKLKNLTDKTDNKQIKIGEMVEVTHGKQLVLSTEEGGRVAVISIANQ</sequence>
<accession>A0A380CEZ9</accession>
<gene>
    <name evidence="2" type="ORF">NCTC11388_02895</name>
</gene>
<keyword evidence="2" id="KW-0808">Transferase</keyword>
<evidence type="ECO:0000313" key="3">
    <source>
        <dbReference type="Proteomes" id="UP000254893"/>
    </source>
</evidence>
<dbReference type="GO" id="GO:0004672">
    <property type="term" value="F:protein kinase activity"/>
    <property type="evidence" value="ECO:0007669"/>
    <property type="project" value="InterPro"/>
</dbReference>